<organism evidence="16 17">
    <name type="scientific">Macaca fascicularis</name>
    <name type="common">Crab-eating macaque</name>
    <name type="synonym">Cynomolgus monkey</name>
    <dbReference type="NCBI Taxonomy" id="9541"/>
    <lineage>
        <taxon>Eukaryota</taxon>
        <taxon>Metazoa</taxon>
        <taxon>Chordata</taxon>
        <taxon>Craniata</taxon>
        <taxon>Vertebrata</taxon>
        <taxon>Euteleostomi</taxon>
        <taxon>Mammalia</taxon>
        <taxon>Eutheria</taxon>
        <taxon>Euarchontoglires</taxon>
        <taxon>Primates</taxon>
        <taxon>Haplorrhini</taxon>
        <taxon>Catarrhini</taxon>
        <taxon>Cercopithecidae</taxon>
        <taxon>Cercopithecinae</taxon>
        <taxon>Macaca</taxon>
    </lineage>
</organism>
<dbReference type="GO" id="GO:0006120">
    <property type="term" value="P:mitochondrial electron transport, NADH to ubiquinone"/>
    <property type="evidence" value="ECO:0007669"/>
    <property type="project" value="TreeGrafter"/>
</dbReference>
<dbReference type="eggNOG" id="KOG4630">
    <property type="taxonomic scope" value="Eukaryota"/>
</dbReference>
<proteinExistence type="inferred from homology"/>
<evidence type="ECO:0000256" key="8">
    <source>
        <dbReference type="ARBA" id="ARBA00022792"/>
    </source>
</evidence>
<dbReference type="PANTHER" id="PTHR12485:SF1">
    <property type="entry name" value="NADH DEHYDROGENASE [UBIQUINONE] 1 ALPHA SUBCOMPLEX SUBUNIT 7"/>
    <property type="match status" value="1"/>
</dbReference>
<evidence type="ECO:0000256" key="1">
    <source>
        <dbReference type="ARBA" id="ARBA00003195"/>
    </source>
</evidence>
<keyword evidence="17" id="KW-1185">Reference proteome</keyword>
<evidence type="ECO:0000256" key="10">
    <source>
        <dbReference type="ARBA" id="ARBA00022990"/>
    </source>
</evidence>
<evidence type="ECO:0000256" key="2">
    <source>
        <dbReference type="ARBA" id="ARBA00004443"/>
    </source>
</evidence>
<dbReference type="AlphaFoldDB" id="G8F4P2"/>
<protein>
    <recommendedName>
        <fullName evidence="5">NADH dehydrogenase [ubiquinone] 1 alpha subcomplex subunit 7</fullName>
    </recommendedName>
    <alternativeName>
        <fullName evidence="14">Complex I-B14.5a</fullName>
    </alternativeName>
    <alternativeName>
        <fullName evidence="13">NADH-ubiquinone oxidoreductase subunit B14.5a</fullName>
    </alternativeName>
</protein>
<dbReference type="GeneTree" id="ENSGT00730000111436"/>
<dbReference type="STRING" id="9541.ENSMFAP00000043149"/>
<dbReference type="InterPro" id="IPR009947">
    <property type="entry name" value="NDUA7"/>
</dbReference>
<name>G8F4P2_MACFA</name>
<evidence type="ECO:0000256" key="7">
    <source>
        <dbReference type="ARBA" id="ARBA00022660"/>
    </source>
</evidence>
<keyword evidence="12" id="KW-0472">Membrane</keyword>
<reference evidence="16" key="2">
    <citation type="submission" date="2025-08" db="UniProtKB">
        <authorList>
            <consortium name="Ensembl"/>
        </authorList>
    </citation>
    <scope>IDENTIFICATION</scope>
</reference>
<reference evidence="16" key="3">
    <citation type="submission" date="2025-09" db="UniProtKB">
        <authorList>
            <consortium name="Ensembl"/>
        </authorList>
    </citation>
    <scope>IDENTIFICATION</scope>
</reference>
<evidence type="ECO:0000313" key="16">
    <source>
        <dbReference type="Ensembl" id="ENSMFAP00000043149.2"/>
    </source>
</evidence>
<keyword evidence="9" id="KW-0249">Electron transport</keyword>
<sequence>MGLDPTRVLQRLPEITGNAGRPEPGLRGKSHSEWAKSGEAGCQAQPWGGGRGNMSWALGTSEKVLCTHHIRDWWGPWHRHIQSRGCHLLLAPGPLPRHMSLPVYQGTPPACGLSQWLAVDPTFCDRSDRDPQQGHDSDCPFASMLLFFPLRTQPPPKLPVGPNHKLSNNYYCTRDGRRESVPPSVIMSSQKALVSGKPAESSAVAATEKKAVTPAPPIKRWELSSDQPYL</sequence>
<keyword evidence="11" id="KW-0496">Mitochondrion</keyword>
<evidence type="ECO:0000256" key="3">
    <source>
        <dbReference type="ARBA" id="ARBA00005482"/>
    </source>
</evidence>
<accession>G8F4P2</accession>
<comment type="function">
    <text evidence="1">Accessory subunit of the mitochondrial membrane respiratory chain NADH dehydrogenase (Complex I), that is believed not to be involved in catalysis. Complex I functions in the transfer of electrons from NADH to the respiratory chain. The immediate electron acceptor for the enzyme is believed to be ubiquinone.</text>
</comment>
<dbReference type="Ensembl" id="ENSMFAT00000017438.2">
    <property type="protein sequence ID" value="ENSMFAP00000043149.2"/>
    <property type="gene ID" value="ENSMFAG00000013824.2"/>
</dbReference>
<comment type="subcellular location">
    <subcellularLocation>
        <location evidence="2">Mitochondrion inner membrane</location>
        <topology evidence="2">Peripheral membrane protein</topology>
        <orientation evidence="2">Matrix side</orientation>
    </subcellularLocation>
</comment>
<dbReference type="GO" id="GO:0005743">
    <property type="term" value="C:mitochondrial inner membrane"/>
    <property type="evidence" value="ECO:0007669"/>
    <property type="project" value="UniProtKB-SubCell"/>
</dbReference>
<reference evidence="16 17" key="1">
    <citation type="submission" date="2013-03" db="EMBL/GenBank/DDBJ databases">
        <authorList>
            <person name="Warren W."/>
            <person name="Wilson R.K."/>
        </authorList>
    </citation>
    <scope>NUCLEOTIDE SEQUENCE</scope>
</reference>
<dbReference type="Bgee" id="ENSMFAG00000013824">
    <property type="expression patterns" value="Expressed in colon and 12 other cell types or tissues"/>
</dbReference>
<evidence type="ECO:0000256" key="12">
    <source>
        <dbReference type="ARBA" id="ARBA00023136"/>
    </source>
</evidence>
<evidence type="ECO:0000256" key="4">
    <source>
        <dbReference type="ARBA" id="ARBA00011533"/>
    </source>
</evidence>
<evidence type="ECO:0000256" key="15">
    <source>
        <dbReference type="SAM" id="MobiDB-lite"/>
    </source>
</evidence>
<dbReference type="Proteomes" id="UP000233100">
    <property type="component" value="Chromosome 19"/>
</dbReference>
<dbReference type="Pfam" id="PF07347">
    <property type="entry name" value="CI-B14_5a"/>
    <property type="match status" value="1"/>
</dbReference>
<evidence type="ECO:0000256" key="13">
    <source>
        <dbReference type="ARBA" id="ARBA00030360"/>
    </source>
</evidence>
<comment type="similarity">
    <text evidence="3">Belongs to the complex I NDUFA7 subunit family.</text>
</comment>
<feature type="compositionally biased region" description="Basic and acidic residues" evidence="15">
    <location>
        <begin position="24"/>
        <end position="36"/>
    </location>
</feature>
<feature type="region of interest" description="Disordered" evidence="15">
    <location>
        <begin position="1"/>
        <end position="46"/>
    </location>
</feature>
<keyword evidence="7" id="KW-0679">Respiratory chain</keyword>
<dbReference type="VEuPathDB" id="HostDB:ENSMFAG00000040357"/>
<evidence type="ECO:0000256" key="14">
    <source>
        <dbReference type="ARBA" id="ARBA00033401"/>
    </source>
</evidence>
<keyword evidence="6" id="KW-0813">Transport</keyword>
<gene>
    <name evidence="16" type="primary">CD320</name>
</gene>
<evidence type="ECO:0000256" key="11">
    <source>
        <dbReference type="ARBA" id="ARBA00023128"/>
    </source>
</evidence>
<evidence type="ECO:0000256" key="6">
    <source>
        <dbReference type="ARBA" id="ARBA00022448"/>
    </source>
</evidence>
<evidence type="ECO:0000256" key="5">
    <source>
        <dbReference type="ARBA" id="ARBA00016383"/>
    </source>
</evidence>
<dbReference type="PANTHER" id="PTHR12485">
    <property type="entry name" value="NADH-UBIQUINONE OXIDOREDUCTASE SUBUNIT B"/>
    <property type="match status" value="1"/>
</dbReference>
<evidence type="ECO:0000313" key="17">
    <source>
        <dbReference type="Proteomes" id="UP000233100"/>
    </source>
</evidence>
<keyword evidence="10" id="KW-0007">Acetylation</keyword>
<keyword evidence="8" id="KW-0999">Mitochondrion inner membrane</keyword>
<evidence type="ECO:0000256" key="9">
    <source>
        <dbReference type="ARBA" id="ARBA00022982"/>
    </source>
</evidence>
<feature type="region of interest" description="Disordered" evidence="15">
    <location>
        <begin position="199"/>
        <end position="230"/>
    </location>
</feature>
<comment type="subunit">
    <text evidence="4">Complex I is composed of 45 different subunits.</text>
</comment>